<dbReference type="Pfam" id="PF11807">
    <property type="entry name" value="UstYa"/>
    <property type="match status" value="1"/>
</dbReference>
<evidence type="ECO:0000256" key="2">
    <source>
        <dbReference type="ARBA" id="ARBA00035112"/>
    </source>
</evidence>
<proteinExistence type="inferred from homology"/>
<dbReference type="GO" id="GO:0043386">
    <property type="term" value="P:mycotoxin biosynthetic process"/>
    <property type="evidence" value="ECO:0007669"/>
    <property type="project" value="InterPro"/>
</dbReference>
<dbReference type="PANTHER" id="PTHR33365">
    <property type="entry name" value="YALI0B05434P"/>
    <property type="match status" value="1"/>
</dbReference>
<dbReference type="PANTHER" id="PTHR33365:SF4">
    <property type="entry name" value="CYCLOCHLOROTINE BIOSYNTHESIS PROTEIN O"/>
    <property type="match status" value="1"/>
</dbReference>
<evidence type="ECO:0000313" key="3">
    <source>
        <dbReference type="EMBL" id="KFX43547.1"/>
    </source>
</evidence>
<sequence length="91" mass="10690">MPKRITWKQDGKEDKYMYGTAIDHCFDYIRQSLMCAGDTSIAGEDFPGGSYQFEVVHVCRNWDQIYDWLDANRASDKWQFGEEELSWVPPD</sequence>
<dbReference type="HOGENOM" id="CLU_2428554_0_0_1"/>
<comment type="caution">
    <text evidence="3">The sequence shown here is derived from an EMBL/GenBank/DDBJ whole genome shotgun (WGS) entry which is preliminary data.</text>
</comment>
<comment type="pathway">
    <text evidence="1">Mycotoxin biosynthesis.</text>
</comment>
<accession>A0A093UTD7</accession>
<dbReference type="EMBL" id="JPOX01000034">
    <property type="protein sequence ID" value="KFX43547.1"/>
    <property type="molecule type" value="Genomic_DNA"/>
</dbReference>
<gene>
    <name evidence="3" type="ORF">GQ26_0340200</name>
</gene>
<dbReference type="AlphaFoldDB" id="A0A093UTD7"/>
<comment type="similarity">
    <text evidence="2">Belongs to the ustYa family.</text>
</comment>
<dbReference type="InterPro" id="IPR021765">
    <property type="entry name" value="UstYa-like"/>
</dbReference>
<evidence type="ECO:0000256" key="1">
    <source>
        <dbReference type="ARBA" id="ARBA00004685"/>
    </source>
</evidence>
<protein>
    <submittedName>
        <fullName evidence="3">Uncharacterized protein</fullName>
    </submittedName>
</protein>
<organism evidence="3">
    <name type="scientific">Talaromyces marneffei PM1</name>
    <dbReference type="NCBI Taxonomy" id="1077442"/>
    <lineage>
        <taxon>Eukaryota</taxon>
        <taxon>Fungi</taxon>
        <taxon>Dikarya</taxon>
        <taxon>Ascomycota</taxon>
        <taxon>Pezizomycotina</taxon>
        <taxon>Eurotiomycetes</taxon>
        <taxon>Eurotiomycetidae</taxon>
        <taxon>Eurotiales</taxon>
        <taxon>Trichocomaceae</taxon>
        <taxon>Talaromyces</taxon>
        <taxon>Talaromyces sect. Talaromyces</taxon>
    </lineage>
</organism>
<name>A0A093UTD7_TALMA</name>
<reference evidence="3" key="1">
    <citation type="journal article" date="2014" name="PLoS Genet.">
        <title>Signature Gene Expression Reveals Novel Clues to the Molecular Mechanisms of Dimorphic Transition in Penicillium marneffei.</title>
        <authorList>
            <person name="Yang E."/>
            <person name="Wang G."/>
            <person name="Cai J."/>
            <person name="Woo P.C."/>
            <person name="Lau S.K."/>
            <person name="Yuen K.-Y."/>
            <person name="Chow W.-N."/>
            <person name="Lin X."/>
        </authorList>
    </citation>
    <scope>NUCLEOTIDE SEQUENCE [LARGE SCALE GENOMIC DNA]</scope>
    <source>
        <strain evidence="3">PM1</strain>
    </source>
</reference>